<dbReference type="PANTHER" id="PTHR30582">
    <property type="entry name" value="L,D-TRANSPEPTIDASE"/>
    <property type="match status" value="1"/>
</dbReference>
<dbReference type="InterPro" id="IPR002477">
    <property type="entry name" value="Peptidoglycan-bd-like"/>
</dbReference>
<organism evidence="10 11">
    <name type="scientific">Solilutibacter pythonis</name>
    <dbReference type="NCBI Taxonomy" id="2483112"/>
    <lineage>
        <taxon>Bacteria</taxon>
        <taxon>Pseudomonadati</taxon>
        <taxon>Pseudomonadota</taxon>
        <taxon>Gammaproteobacteria</taxon>
        <taxon>Lysobacterales</taxon>
        <taxon>Lysobacteraceae</taxon>
        <taxon>Solilutibacter</taxon>
    </lineage>
</organism>
<keyword evidence="6 7" id="KW-0961">Cell wall biogenesis/degradation</keyword>
<feature type="active site" description="Nucleophile" evidence="7">
    <location>
        <position position="358"/>
    </location>
</feature>
<evidence type="ECO:0000256" key="3">
    <source>
        <dbReference type="ARBA" id="ARBA00022679"/>
    </source>
</evidence>
<dbReference type="UniPathway" id="UPA00219"/>
<dbReference type="SUPFAM" id="SSF47090">
    <property type="entry name" value="PGBD-like"/>
    <property type="match status" value="1"/>
</dbReference>
<comment type="pathway">
    <text evidence="1 7">Cell wall biogenesis; peptidoglycan biosynthesis.</text>
</comment>
<dbReference type="PROSITE" id="PS52029">
    <property type="entry name" value="LD_TPASE"/>
    <property type="match status" value="1"/>
</dbReference>
<dbReference type="Gene3D" id="1.10.101.10">
    <property type="entry name" value="PGBD-like superfamily/PGBD"/>
    <property type="match status" value="1"/>
</dbReference>
<dbReference type="Pfam" id="PF03734">
    <property type="entry name" value="YkuD"/>
    <property type="match status" value="1"/>
</dbReference>
<sequence length="383" mass="40546">MNIPMSRIPLVFAGLLAVSLIAPPLQARTPPLLAPPPVSLQTPPASPAAPAEPPPIVLPAPPTAETVPSQDEKPLPERDPASLREAEPPAPPPVAAGPDVLTDRTGFVGLLRAQVLMDRAWVSPGEIDGRPGTNTTRAIGGFQRLSGLPVTGRLDEATWEALEKHGPALTRYTLTEADVKGPFRPMPGGMYGKAKLPVLSYSSIGEALGEKFHIRPVALAELNPGVDMSRAGTGIVVPNVRDIPALPQATRIVVSEAAKLLMLIDQDGKVYAQFPVTTGSERDPLPIGEWELRSVARNPHYNYNPKLFKGAKPGPPVTLPPGPNSPVGVMWMGLSKPHYGIHGTPEPGSISKTHSNGCIRMTNWSVLQVSNAVARGTPVTLIP</sequence>
<dbReference type="CDD" id="cd16913">
    <property type="entry name" value="YkuD_like"/>
    <property type="match status" value="1"/>
</dbReference>
<keyword evidence="4 7" id="KW-0133">Cell shape</keyword>
<dbReference type="InterPro" id="IPR005490">
    <property type="entry name" value="LD_TPept_cat_dom"/>
</dbReference>
<reference evidence="10 11" key="1">
    <citation type="submission" date="2018-10" db="EMBL/GenBank/DDBJ databases">
        <title>Proposal of Lysobacter pythonis sp. nov. isolated from royal pythons (Python regius).</title>
        <authorList>
            <person name="Hans-Juergen B."/>
            <person name="Huptas C."/>
            <person name="Sandra B."/>
            <person name="Igor L."/>
            <person name="Joachim S."/>
            <person name="Siegfried S."/>
            <person name="Mareike W."/>
            <person name="Peter K."/>
        </authorList>
    </citation>
    <scope>NUCLEOTIDE SEQUENCE [LARGE SCALE GENOMIC DNA]</scope>
    <source>
        <strain evidence="10 11">4284/11</strain>
    </source>
</reference>
<evidence type="ECO:0000256" key="5">
    <source>
        <dbReference type="ARBA" id="ARBA00022984"/>
    </source>
</evidence>
<accession>A0A3M2I0Y0</accession>
<comment type="similarity">
    <text evidence="2">Belongs to the YkuD family.</text>
</comment>
<dbReference type="GO" id="GO:0016740">
    <property type="term" value="F:transferase activity"/>
    <property type="evidence" value="ECO:0007669"/>
    <property type="project" value="UniProtKB-KW"/>
</dbReference>
<keyword evidence="11" id="KW-1185">Reference proteome</keyword>
<gene>
    <name evidence="10" type="ORF">EBB59_07605</name>
</gene>
<dbReference type="PANTHER" id="PTHR30582:SF30">
    <property type="entry name" value="BLR4375 PROTEIN"/>
    <property type="match status" value="1"/>
</dbReference>
<proteinExistence type="inferred from homology"/>
<evidence type="ECO:0000259" key="9">
    <source>
        <dbReference type="PROSITE" id="PS52029"/>
    </source>
</evidence>
<dbReference type="GO" id="GO:0071972">
    <property type="term" value="F:peptidoglycan L,D-transpeptidase activity"/>
    <property type="evidence" value="ECO:0007669"/>
    <property type="project" value="TreeGrafter"/>
</dbReference>
<evidence type="ECO:0000313" key="11">
    <source>
        <dbReference type="Proteomes" id="UP000275012"/>
    </source>
</evidence>
<comment type="caution">
    <text evidence="10">The sequence shown here is derived from an EMBL/GenBank/DDBJ whole genome shotgun (WGS) entry which is preliminary data.</text>
</comment>
<dbReference type="AlphaFoldDB" id="A0A3M2I0Y0"/>
<evidence type="ECO:0000256" key="1">
    <source>
        <dbReference type="ARBA" id="ARBA00004752"/>
    </source>
</evidence>
<keyword evidence="3" id="KW-0808">Transferase</keyword>
<dbReference type="GO" id="GO:0071555">
    <property type="term" value="P:cell wall organization"/>
    <property type="evidence" value="ECO:0007669"/>
    <property type="project" value="UniProtKB-UniRule"/>
</dbReference>
<dbReference type="GO" id="GO:0008360">
    <property type="term" value="P:regulation of cell shape"/>
    <property type="evidence" value="ECO:0007669"/>
    <property type="project" value="UniProtKB-UniRule"/>
</dbReference>
<keyword evidence="5 7" id="KW-0573">Peptidoglycan synthesis</keyword>
<evidence type="ECO:0000313" key="10">
    <source>
        <dbReference type="EMBL" id="RMH92822.1"/>
    </source>
</evidence>
<evidence type="ECO:0000256" key="6">
    <source>
        <dbReference type="ARBA" id="ARBA00023316"/>
    </source>
</evidence>
<feature type="active site" description="Proton donor/acceptor" evidence="7">
    <location>
        <position position="342"/>
    </location>
</feature>
<evidence type="ECO:0000256" key="8">
    <source>
        <dbReference type="SAM" id="MobiDB-lite"/>
    </source>
</evidence>
<feature type="domain" description="L,D-TPase catalytic" evidence="9">
    <location>
        <begin position="250"/>
        <end position="382"/>
    </location>
</feature>
<dbReference type="Proteomes" id="UP000275012">
    <property type="component" value="Unassembled WGS sequence"/>
</dbReference>
<feature type="compositionally biased region" description="Basic and acidic residues" evidence="8">
    <location>
        <begin position="70"/>
        <end position="87"/>
    </location>
</feature>
<dbReference type="InterPro" id="IPR036366">
    <property type="entry name" value="PGBDSf"/>
</dbReference>
<feature type="region of interest" description="Disordered" evidence="8">
    <location>
        <begin position="33"/>
        <end position="101"/>
    </location>
</feature>
<protein>
    <submittedName>
        <fullName evidence="10">Murein L,D-transpeptidase</fullName>
    </submittedName>
</protein>
<dbReference type="InterPro" id="IPR050979">
    <property type="entry name" value="LD-transpeptidase"/>
</dbReference>
<dbReference type="GO" id="GO:0005576">
    <property type="term" value="C:extracellular region"/>
    <property type="evidence" value="ECO:0007669"/>
    <property type="project" value="TreeGrafter"/>
</dbReference>
<dbReference type="InterPro" id="IPR038063">
    <property type="entry name" value="Transpep_catalytic_dom"/>
</dbReference>
<name>A0A3M2I0Y0_9GAMM</name>
<dbReference type="SUPFAM" id="SSF141523">
    <property type="entry name" value="L,D-transpeptidase catalytic domain-like"/>
    <property type="match status" value="1"/>
</dbReference>
<dbReference type="GO" id="GO:0018104">
    <property type="term" value="P:peptidoglycan-protein cross-linking"/>
    <property type="evidence" value="ECO:0007669"/>
    <property type="project" value="TreeGrafter"/>
</dbReference>
<evidence type="ECO:0000256" key="4">
    <source>
        <dbReference type="ARBA" id="ARBA00022960"/>
    </source>
</evidence>
<dbReference type="EMBL" id="RFLY01000009">
    <property type="protein sequence ID" value="RMH92822.1"/>
    <property type="molecule type" value="Genomic_DNA"/>
</dbReference>
<dbReference type="InterPro" id="IPR036365">
    <property type="entry name" value="PGBD-like_sf"/>
</dbReference>
<dbReference type="Gene3D" id="2.40.440.10">
    <property type="entry name" value="L,D-transpeptidase catalytic domain-like"/>
    <property type="match status" value="1"/>
</dbReference>
<evidence type="ECO:0000256" key="7">
    <source>
        <dbReference type="PROSITE-ProRule" id="PRU01373"/>
    </source>
</evidence>
<feature type="compositionally biased region" description="Pro residues" evidence="8">
    <location>
        <begin position="33"/>
        <end position="62"/>
    </location>
</feature>
<dbReference type="OrthoDB" id="9787225at2"/>
<evidence type="ECO:0000256" key="2">
    <source>
        <dbReference type="ARBA" id="ARBA00005992"/>
    </source>
</evidence>
<dbReference type="Pfam" id="PF01471">
    <property type="entry name" value="PG_binding_1"/>
    <property type="match status" value="1"/>
</dbReference>